<organism evidence="1 2">
    <name type="scientific">Meloidogyne enterolobii</name>
    <name type="common">Root-knot nematode worm</name>
    <name type="synonym">Meloidogyne mayaguensis</name>
    <dbReference type="NCBI Taxonomy" id="390850"/>
    <lineage>
        <taxon>Eukaryota</taxon>
        <taxon>Metazoa</taxon>
        <taxon>Ecdysozoa</taxon>
        <taxon>Nematoda</taxon>
        <taxon>Chromadorea</taxon>
        <taxon>Rhabditida</taxon>
        <taxon>Tylenchina</taxon>
        <taxon>Tylenchomorpha</taxon>
        <taxon>Tylenchoidea</taxon>
        <taxon>Meloidogynidae</taxon>
        <taxon>Meloidogyninae</taxon>
        <taxon>Meloidogyne</taxon>
    </lineage>
</organism>
<protein>
    <submittedName>
        <fullName evidence="1">Uncharacterized protein</fullName>
    </submittedName>
</protein>
<dbReference type="Proteomes" id="UP000580250">
    <property type="component" value="Unassembled WGS sequence"/>
</dbReference>
<proteinExistence type="predicted"/>
<evidence type="ECO:0000313" key="2">
    <source>
        <dbReference type="Proteomes" id="UP000580250"/>
    </source>
</evidence>
<gene>
    <name evidence="1" type="ORF">MENT_LOCUS6201</name>
</gene>
<evidence type="ECO:0000313" key="1">
    <source>
        <dbReference type="EMBL" id="CAD2139540.1"/>
    </source>
</evidence>
<reference evidence="1 2" key="1">
    <citation type="submission" date="2020-08" db="EMBL/GenBank/DDBJ databases">
        <authorList>
            <person name="Koutsovoulos G."/>
            <person name="Danchin GJ E."/>
        </authorList>
    </citation>
    <scope>NUCLEOTIDE SEQUENCE [LARGE SCALE GENOMIC DNA]</scope>
</reference>
<dbReference type="EMBL" id="CAJEWN010000023">
    <property type="protein sequence ID" value="CAD2139540.1"/>
    <property type="molecule type" value="Genomic_DNA"/>
</dbReference>
<comment type="caution">
    <text evidence="1">The sequence shown here is derived from an EMBL/GenBank/DDBJ whole genome shotgun (WGS) entry which is preliminary data.</text>
</comment>
<sequence>MLLQKQNKTKITFLAIFTIYWLINLSNQEESKNLPKVTILKMSTEEGFQMYEQWINKAFASLLSAFLQSKINSKELPQKLPENFSKCFLKTESIPSMTKCISQLLEGKFNENNKIYTKRLQRYLFNKDRNMGRLNKIKVRKEESTFNDIFDGKDDGIQKF</sequence>
<dbReference type="AlphaFoldDB" id="A0A6V7U060"/>
<name>A0A6V7U060_MELEN</name>
<accession>A0A6V7U060</accession>